<dbReference type="STRING" id="1121429.SAMN02745133_00005"/>
<evidence type="ECO:0000313" key="1">
    <source>
        <dbReference type="EMBL" id="SHE28433.1"/>
    </source>
</evidence>
<proteinExistence type="predicted"/>
<dbReference type="AlphaFoldDB" id="A0A1M4S886"/>
<dbReference type="EMBL" id="FQUY01000001">
    <property type="protein sequence ID" value="SHE28433.1"/>
    <property type="molecule type" value="Genomic_DNA"/>
</dbReference>
<protein>
    <submittedName>
        <fullName evidence="1">Uncharacterized protein</fullName>
    </submittedName>
</protein>
<name>A0A1M4S886_9FIRM</name>
<organism evidence="1 2">
    <name type="scientific">Desulforamulus putei DSM 12395</name>
    <dbReference type="NCBI Taxonomy" id="1121429"/>
    <lineage>
        <taxon>Bacteria</taxon>
        <taxon>Bacillati</taxon>
        <taxon>Bacillota</taxon>
        <taxon>Clostridia</taxon>
        <taxon>Eubacteriales</taxon>
        <taxon>Peptococcaceae</taxon>
        <taxon>Desulforamulus</taxon>
    </lineage>
</organism>
<gene>
    <name evidence="1" type="ORF">SAMN02745133_00005</name>
</gene>
<dbReference type="RefSeq" id="WP_073233788.1">
    <property type="nucleotide sequence ID" value="NZ_FQUY01000001.1"/>
</dbReference>
<reference evidence="2" key="1">
    <citation type="submission" date="2016-11" db="EMBL/GenBank/DDBJ databases">
        <authorList>
            <person name="Varghese N."/>
            <person name="Submissions S."/>
        </authorList>
    </citation>
    <scope>NUCLEOTIDE SEQUENCE [LARGE SCALE GENOMIC DNA]</scope>
    <source>
        <strain evidence="2">DSM 12395</strain>
    </source>
</reference>
<accession>A0A1M4S886</accession>
<dbReference type="Proteomes" id="UP000184148">
    <property type="component" value="Unassembled WGS sequence"/>
</dbReference>
<evidence type="ECO:0000313" key="2">
    <source>
        <dbReference type="Proteomes" id="UP000184148"/>
    </source>
</evidence>
<keyword evidence="2" id="KW-1185">Reference proteome</keyword>
<dbReference type="OrthoDB" id="1785681at2"/>
<sequence length="300" mass="32956">MNNWDDDNPWGKWGKKCDHDNTCGSDPYDDGFDFDQDSILLHKIIKALCILKREIAKCEEILCNPKFGLKEIKREVRNIERGVFSPTFGLPEIKSEVSTVQTIVGGIMDMIDNPTFGLEEIKAEVSDILTIVTDIVLNPVFGISEIKAEVSNIETAIFSTTFGLQEIKSEISQILANQGASPFLTTGSFFVDCDELTILLKALNNTDTVQSVTFIIRNLTDCPSVDSTEVVVTIPACCSEDTEVAIPGTGQRNLEVRAIRSSATGVLVYLATKTGAPFSMGSKVNEFKHAEWIPVATFCT</sequence>